<comment type="caution">
    <text evidence="2">The sequence shown here is derived from an EMBL/GenBank/DDBJ whole genome shotgun (WGS) entry which is preliminary data.</text>
</comment>
<dbReference type="OrthoDB" id="370326at2"/>
<protein>
    <submittedName>
        <fullName evidence="2">Uncharacterized protein</fullName>
    </submittedName>
</protein>
<organism evidence="2 3">
    <name type="scientific">Jiangella aurantiaca</name>
    <dbReference type="NCBI Taxonomy" id="2530373"/>
    <lineage>
        <taxon>Bacteria</taxon>
        <taxon>Bacillati</taxon>
        <taxon>Actinomycetota</taxon>
        <taxon>Actinomycetes</taxon>
        <taxon>Jiangellales</taxon>
        <taxon>Jiangellaceae</taxon>
        <taxon>Jiangella</taxon>
    </lineage>
</organism>
<gene>
    <name evidence="2" type="ORF">E1262_13375</name>
</gene>
<dbReference type="AlphaFoldDB" id="A0A4R5ADG3"/>
<dbReference type="Proteomes" id="UP000295217">
    <property type="component" value="Unassembled WGS sequence"/>
</dbReference>
<evidence type="ECO:0000313" key="3">
    <source>
        <dbReference type="Proteomes" id="UP000295217"/>
    </source>
</evidence>
<evidence type="ECO:0000313" key="2">
    <source>
        <dbReference type="EMBL" id="TDD69306.1"/>
    </source>
</evidence>
<reference evidence="2 3" key="1">
    <citation type="submission" date="2019-02" db="EMBL/GenBank/DDBJ databases">
        <title>Draft genome sequences of novel Actinobacteria.</title>
        <authorList>
            <person name="Sahin N."/>
            <person name="Ay H."/>
            <person name="Saygin H."/>
        </authorList>
    </citation>
    <scope>NUCLEOTIDE SEQUENCE [LARGE SCALE GENOMIC DNA]</scope>
    <source>
        <strain evidence="2 3">8K307</strain>
    </source>
</reference>
<name>A0A4R5ADG3_9ACTN</name>
<accession>A0A4R5ADG3</accession>
<proteinExistence type="predicted"/>
<feature type="region of interest" description="Disordered" evidence="1">
    <location>
        <begin position="1"/>
        <end position="25"/>
    </location>
</feature>
<keyword evidence="3" id="KW-1185">Reference proteome</keyword>
<dbReference type="EMBL" id="SMLB01000015">
    <property type="protein sequence ID" value="TDD69306.1"/>
    <property type="molecule type" value="Genomic_DNA"/>
</dbReference>
<evidence type="ECO:0000256" key="1">
    <source>
        <dbReference type="SAM" id="MobiDB-lite"/>
    </source>
</evidence>
<dbReference type="RefSeq" id="WP_132103629.1">
    <property type="nucleotide sequence ID" value="NZ_SMLB01000015.1"/>
</dbReference>
<sequence length="72" mass="7914">MVRTWTDPAVRRLAGDPDADPMDSPRAGALLDFPAGTHPYAKWYGTHWRLVELADPRAAADAARAAPTRTDR</sequence>